<dbReference type="RefSeq" id="WP_178826561.1">
    <property type="nucleotide sequence ID" value="NZ_CP062006.1"/>
</dbReference>
<dbReference type="EMBL" id="CP062006">
    <property type="protein sequence ID" value="QTC88723.1"/>
    <property type="molecule type" value="Genomic_DNA"/>
</dbReference>
<name>A0ABX7SMH9_9CAUL</name>
<sequence>MTYRDIIVDATPRDGLVQTLERARDLAAGFDARLKAVCFAWPRTSVLRTALASNPLSVLEETRRMDAALAGAHDAFLQVFGSGSKTADWLSGMGEPGPPLRDHLLTADLLVTSSAPPMACALPNAGELALHGGGPVLRLGAAAASGDLSNAVIGWKDAPQARRALHDALPLLRRAQTVTVVGVGDEVEQGQLEDVAAHLKRHDAPAAVRHIPATAGSTGAADLLAEAHRLGADLIVTGAFGRGPLAQRMWGGMTSGLQDDAELSWLMSH</sequence>
<dbReference type="SUPFAM" id="SSF52402">
    <property type="entry name" value="Adenine nucleotide alpha hydrolases-like"/>
    <property type="match status" value="1"/>
</dbReference>
<organism evidence="1 2">
    <name type="scientific">Brevundimonas pondensis</name>
    <dbReference type="NCBI Taxonomy" id="2774189"/>
    <lineage>
        <taxon>Bacteria</taxon>
        <taxon>Pseudomonadati</taxon>
        <taxon>Pseudomonadota</taxon>
        <taxon>Alphaproteobacteria</taxon>
        <taxon>Caulobacterales</taxon>
        <taxon>Caulobacteraceae</taxon>
        <taxon>Brevundimonas</taxon>
    </lineage>
</organism>
<protein>
    <submittedName>
        <fullName evidence="1">Universal stress protein</fullName>
    </submittedName>
</protein>
<keyword evidence="2" id="KW-1185">Reference proteome</keyword>
<gene>
    <name evidence="1" type="ORF">IFE19_05025</name>
</gene>
<reference evidence="1 2" key="1">
    <citation type="submission" date="2020-09" db="EMBL/GenBank/DDBJ databases">
        <title>Brevundimonas sp. LVF1 isolated from an oligotrophic pond in Goettingen, Germany.</title>
        <authorList>
            <person name="Friedrich I."/>
            <person name="Klassen A."/>
            <person name="Neubauer H."/>
            <person name="Schneider D."/>
            <person name="Hertel R."/>
            <person name="Daniel R."/>
        </authorList>
    </citation>
    <scope>NUCLEOTIDE SEQUENCE [LARGE SCALE GENOMIC DNA]</scope>
    <source>
        <strain evidence="1 2">LVF1</strain>
    </source>
</reference>
<dbReference type="Proteomes" id="UP000663942">
    <property type="component" value="Chromosome"/>
</dbReference>
<evidence type="ECO:0000313" key="2">
    <source>
        <dbReference type="Proteomes" id="UP000663942"/>
    </source>
</evidence>
<accession>A0ABX7SMH9</accession>
<evidence type="ECO:0000313" key="1">
    <source>
        <dbReference type="EMBL" id="QTC88723.1"/>
    </source>
</evidence>
<dbReference type="CDD" id="cd00293">
    <property type="entry name" value="USP-like"/>
    <property type="match status" value="1"/>
</dbReference>
<dbReference type="Gene3D" id="3.40.50.12370">
    <property type="match status" value="1"/>
</dbReference>
<proteinExistence type="predicted"/>